<dbReference type="Proteomes" id="UP000663833">
    <property type="component" value="Unassembled WGS sequence"/>
</dbReference>
<comment type="caution">
    <text evidence="3">The sequence shown here is derived from an EMBL/GenBank/DDBJ whole genome shotgun (WGS) entry which is preliminary data.</text>
</comment>
<dbReference type="InterPro" id="IPR002110">
    <property type="entry name" value="Ankyrin_rpt"/>
</dbReference>
<dbReference type="AlphaFoldDB" id="A0A818DEY3"/>
<evidence type="ECO:0000313" key="3">
    <source>
        <dbReference type="EMBL" id="CAF3445578.1"/>
    </source>
</evidence>
<dbReference type="PANTHER" id="PTHR24198:SF165">
    <property type="entry name" value="ANKYRIN REPEAT-CONTAINING PROTEIN-RELATED"/>
    <property type="match status" value="1"/>
</dbReference>
<dbReference type="SUPFAM" id="SSF48403">
    <property type="entry name" value="Ankyrin repeat"/>
    <property type="match status" value="1"/>
</dbReference>
<dbReference type="PANTHER" id="PTHR24198">
    <property type="entry name" value="ANKYRIN REPEAT AND PROTEIN KINASE DOMAIN-CONTAINING PROTEIN"/>
    <property type="match status" value="1"/>
</dbReference>
<evidence type="ECO:0000313" key="4">
    <source>
        <dbReference type="Proteomes" id="UP000663833"/>
    </source>
</evidence>
<dbReference type="EMBL" id="CAJNYD010002811">
    <property type="protein sequence ID" value="CAF3445578.1"/>
    <property type="molecule type" value="Genomic_DNA"/>
</dbReference>
<protein>
    <recommendedName>
        <fullName evidence="5">Ankyrin repeat protein</fullName>
    </recommendedName>
</protein>
<dbReference type="Pfam" id="PF12796">
    <property type="entry name" value="Ank_2"/>
    <property type="match status" value="1"/>
</dbReference>
<gene>
    <name evidence="3" type="ORF">LUA448_LOCUS21531</name>
</gene>
<reference evidence="3" key="1">
    <citation type="submission" date="2021-02" db="EMBL/GenBank/DDBJ databases">
        <authorList>
            <person name="Nowell W R."/>
        </authorList>
    </citation>
    <scope>NUCLEOTIDE SEQUENCE</scope>
</reference>
<dbReference type="SMART" id="SM00248">
    <property type="entry name" value="ANK"/>
    <property type="match status" value="3"/>
</dbReference>
<keyword evidence="2" id="KW-0040">ANK repeat</keyword>
<sequence>MTQSISFSVNLGFTDRNQPTRSWIRNELIVFNGNSLEEDADSYCQEYVKEHWEREDVHNCIKAQCDLDPDTLNDYIPYRSKPICYACNNGDLNLVRELVEYAYADINQSGILTIAIEKTYEALVDYVLSQGYNYHVEYLLQETSSVGYLGTTNGLLKYGADTDIRIYDGHTALDFAILGRHIDVAKALLLHKHGHIKTNGDNFTPMMLAVHHDLRPIVDLLFQMLPIDRAVGDLLRVACRYTIDLSIANREKTLYFCQQGLCRKQPSNNSVLYQVYDFCQECQTFDQLESIRNDDNAIRMNALLVSEKNFLQHGDAAIYIGFIETQCFYNRSHHLFYRSLQLRTHKIRLFTFFTLTSCSSTCRSS</sequence>
<evidence type="ECO:0000256" key="1">
    <source>
        <dbReference type="ARBA" id="ARBA00022737"/>
    </source>
</evidence>
<evidence type="ECO:0008006" key="5">
    <source>
        <dbReference type="Google" id="ProtNLM"/>
    </source>
</evidence>
<evidence type="ECO:0000256" key="2">
    <source>
        <dbReference type="ARBA" id="ARBA00023043"/>
    </source>
</evidence>
<organism evidence="3 4">
    <name type="scientific">Rotaria socialis</name>
    <dbReference type="NCBI Taxonomy" id="392032"/>
    <lineage>
        <taxon>Eukaryota</taxon>
        <taxon>Metazoa</taxon>
        <taxon>Spiralia</taxon>
        <taxon>Gnathifera</taxon>
        <taxon>Rotifera</taxon>
        <taxon>Eurotatoria</taxon>
        <taxon>Bdelloidea</taxon>
        <taxon>Philodinida</taxon>
        <taxon>Philodinidae</taxon>
        <taxon>Rotaria</taxon>
    </lineage>
</organism>
<name>A0A818DEY3_9BILA</name>
<proteinExistence type="predicted"/>
<keyword evidence="1" id="KW-0677">Repeat</keyword>
<dbReference type="Gene3D" id="1.25.40.20">
    <property type="entry name" value="Ankyrin repeat-containing domain"/>
    <property type="match status" value="1"/>
</dbReference>
<dbReference type="InterPro" id="IPR036770">
    <property type="entry name" value="Ankyrin_rpt-contain_sf"/>
</dbReference>
<accession>A0A818DEY3</accession>